<organism evidence="4 5">
    <name type="scientific">Brassica campestris</name>
    <name type="common">Field mustard</name>
    <dbReference type="NCBI Taxonomy" id="3711"/>
    <lineage>
        <taxon>Eukaryota</taxon>
        <taxon>Viridiplantae</taxon>
        <taxon>Streptophyta</taxon>
        <taxon>Embryophyta</taxon>
        <taxon>Tracheophyta</taxon>
        <taxon>Spermatophyta</taxon>
        <taxon>Magnoliopsida</taxon>
        <taxon>eudicotyledons</taxon>
        <taxon>Gunneridae</taxon>
        <taxon>Pentapetalae</taxon>
        <taxon>rosids</taxon>
        <taxon>malvids</taxon>
        <taxon>Brassicales</taxon>
        <taxon>Brassicaceae</taxon>
        <taxon>Brassiceae</taxon>
        <taxon>Brassica</taxon>
    </lineage>
</organism>
<evidence type="ECO:0000313" key="5">
    <source>
        <dbReference type="Proteomes" id="UP000694005"/>
    </source>
</evidence>
<dbReference type="EMBL" id="LS974619">
    <property type="protein sequence ID" value="CAG7879453.1"/>
    <property type="molecule type" value="Genomic_DNA"/>
</dbReference>
<dbReference type="EC" id="3.1.1.29" evidence="1"/>
<dbReference type="InterPro" id="IPR023476">
    <property type="entry name" value="Pep_tRNA_hydro_II_dom_sf"/>
</dbReference>
<gene>
    <name evidence="4" type="ORF">BRAPAZ1V2_A03P07960.2</name>
</gene>
<reference evidence="4 5" key="1">
    <citation type="submission" date="2021-07" db="EMBL/GenBank/DDBJ databases">
        <authorList>
            <consortium name="Genoscope - CEA"/>
            <person name="William W."/>
        </authorList>
    </citation>
    <scope>NUCLEOTIDE SEQUENCE [LARGE SCALE GENOMIC DNA]</scope>
</reference>
<dbReference type="Pfam" id="PF01981">
    <property type="entry name" value="PTH2"/>
    <property type="match status" value="1"/>
</dbReference>
<dbReference type="InterPro" id="IPR002833">
    <property type="entry name" value="PTH2"/>
</dbReference>
<name>A0A8D9DRZ9_BRACM</name>
<evidence type="ECO:0000256" key="1">
    <source>
        <dbReference type="ARBA" id="ARBA00013260"/>
    </source>
</evidence>
<dbReference type="Proteomes" id="UP000694005">
    <property type="component" value="Chromosome A03"/>
</dbReference>
<sequence length="107" mass="12250">SLTSLPLIVTKKNVEFELFYYVCVCFVRKVLVVRNDLKMGKGKIAAQCSFYSSFNPISQMHQAQGRDMNSILDDDESCEKFEVLCILILDDDDDDEKSHFKAFSPNI</sequence>
<keyword evidence="2" id="KW-0378">Hydrolase</keyword>
<proteinExistence type="predicted"/>
<protein>
    <recommendedName>
        <fullName evidence="1">peptidyl-tRNA hydrolase</fullName>
        <ecNumber evidence="1">3.1.1.29</ecNumber>
    </recommendedName>
</protein>
<evidence type="ECO:0000313" key="4">
    <source>
        <dbReference type="EMBL" id="CAG7879453.1"/>
    </source>
</evidence>
<evidence type="ECO:0000256" key="3">
    <source>
        <dbReference type="ARBA" id="ARBA00048707"/>
    </source>
</evidence>
<accession>A0A8D9DRZ9</accession>
<dbReference type="AlphaFoldDB" id="A0A8D9DRZ9"/>
<dbReference type="Gene3D" id="3.40.1490.10">
    <property type="entry name" value="Bit1"/>
    <property type="match status" value="1"/>
</dbReference>
<feature type="non-terminal residue" evidence="4">
    <location>
        <position position="107"/>
    </location>
</feature>
<comment type="catalytic activity">
    <reaction evidence="3">
        <text>an N-acyl-L-alpha-aminoacyl-tRNA + H2O = an N-acyl-L-amino acid + a tRNA + H(+)</text>
        <dbReference type="Rhea" id="RHEA:54448"/>
        <dbReference type="Rhea" id="RHEA-COMP:10123"/>
        <dbReference type="Rhea" id="RHEA-COMP:13883"/>
        <dbReference type="ChEBI" id="CHEBI:15377"/>
        <dbReference type="ChEBI" id="CHEBI:15378"/>
        <dbReference type="ChEBI" id="CHEBI:59874"/>
        <dbReference type="ChEBI" id="CHEBI:78442"/>
        <dbReference type="ChEBI" id="CHEBI:138191"/>
        <dbReference type="EC" id="3.1.1.29"/>
    </reaction>
</comment>
<evidence type="ECO:0000256" key="2">
    <source>
        <dbReference type="ARBA" id="ARBA00022801"/>
    </source>
</evidence>
<dbReference type="Gramene" id="A03p07960.2_BraZ1">
    <property type="protein sequence ID" value="A03p07960.2_BraZ1.CDS"/>
    <property type="gene ID" value="A03g07960.2_BraZ1"/>
</dbReference>
<dbReference type="SUPFAM" id="SSF102462">
    <property type="entry name" value="Peptidyl-tRNA hydrolase II"/>
    <property type="match status" value="1"/>
</dbReference>
<dbReference type="GO" id="GO:0004045">
    <property type="term" value="F:peptidyl-tRNA hydrolase activity"/>
    <property type="evidence" value="ECO:0007669"/>
    <property type="project" value="UniProtKB-EC"/>
</dbReference>